<protein>
    <submittedName>
        <fullName evidence="1">Uncharacterized protein</fullName>
    </submittedName>
</protein>
<reference evidence="1" key="2">
    <citation type="journal article" date="2022" name="New Phytol.">
        <title>Evolutionary transition to the ectomycorrhizal habit in the genomes of a hyperdiverse lineage of mushroom-forming fungi.</title>
        <authorList>
            <person name="Looney B."/>
            <person name="Miyauchi S."/>
            <person name="Morin E."/>
            <person name="Drula E."/>
            <person name="Courty P.E."/>
            <person name="Kohler A."/>
            <person name="Kuo A."/>
            <person name="LaButti K."/>
            <person name="Pangilinan J."/>
            <person name="Lipzen A."/>
            <person name="Riley R."/>
            <person name="Andreopoulos W."/>
            <person name="He G."/>
            <person name="Johnson J."/>
            <person name="Nolan M."/>
            <person name="Tritt A."/>
            <person name="Barry K.W."/>
            <person name="Grigoriev I.V."/>
            <person name="Nagy L.G."/>
            <person name="Hibbett D."/>
            <person name="Henrissat B."/>
            <person name="Matheny P.B."/>
            <person name="Labbe J."/>
            <person name="Martin F.M."/>
        </authorList>
    </citation>
    <scope>NUCLEOTIDE SEQUENCE</scope>
    <source>
        <strain evidence="1">FP105234-sp</strain>
    </source>
</reference>
<comment type="caution">
    <text evidence="1">The sequence shown here is derived from an EMBL/GenBank/DDBJ whole genome shotgun (WGS) entry which is preliminary data.</text>
</comment>
<reference evidence="1" key="1">
    <citation type="submission" date="2021-02" db="EMBL/GenBank/DDBJ databases">
        <authorList>
            <consortium name="DOE Joint Genome Institute"/>
            <person name="Ahrendt S."/>
            <person name="Looney B.P."/>
            <person name="Miyauchi S."/>
            <person name="Morin E."/>
            <person name="Drula E."/>
            <person name="Courty P.E."/>
            <person name="Chicoki N."/>
            <person name="Fauchery L."/>
            <person name="Kohler A."/>
            <person name="Kuo A."/>
            <person name="Labutti K."/>
            <person name="Pangilinan J."/>
            <person name="Lipzen A."/>
            <person name="Riley R."/>
            <person name="Andreopoulos W."/>
            <person name="He G."/>
            <person name="Johnson J."/>
            <person name="Barry K.W."/>
            <person name="Grigoriev I.V."/>
            <person name="Nagy L."/>
            <person name="Hibbett D."/>
            <person name="Henrissat B."/>
            <person name="Matheny P.B."/>
            <person name="Labbe J."/>
            <person name="Martin F."/>
        </authorList>
    </citation>
    <scope>NUCLEOTIDE SEQUENCE</scope>
    <source>
        <strain evidence="1">FP105234-sp</strain>
    </source>
</reference>
<dbReference type="EMBL" id="MU276000">
    <property type="protein sequence ID" value="KAI0043926.1"/>
    <property type="molecule type" value="Genomic_DNA"/>
</dbReference>
<gene>
    <name evidence="1" type="ORF">FA95DRAFT_1497894</name>
</gene>
<evidence type="ECO:0000313" key="1">
    <source>
        <dbReference type="EMBL" id="KAI0043926.1"/>
    </source>
</evidence>
<evidence type="ECO:0000313" key="2">
    <source>
        <dbReference type="Proteomes" id="UP000814033"/>
    </source>
</evidence>
<sequence>MPYGIVNGEQGIVRDVIFDVDEHGDRVARCAYIEVTGCRLQCEGAPVGVVPIFPSTRSFAYTLPGTAQRFSISRQQLPLLPAYCYTDYKSQGRSLETVIVDIAGCRSLQSAYVMLSRVKSLKGLAILRGFPPNKISMPLTHEFRDEFARLASLAASTKQRYLQSTQEASAEVL</sequence>
<proteinExistence type="predicted"/>
<name>A0ACB8RJN0_9AGAM</name>
<keyword evidence="2" id="KW-1185">Reference proteome</keyword>
<organism evidence="1 2">
    <name type="scientific">Auriscalpium vulgare</name>
    <dbReference type="NCBI Taxonomy" id="40419"/>
    <lineage>
        <taxon>Eukaryota</taxon>
        <taxon>Fungi</taxon>
        <taxon>Dikarya</taxon>
        <taxon>Basidiomycota</taxon>
        <taxon>Agaricomycotina</taxon>
        <taxon>Agaricomycetes</taxon>
        <taxon>Russulales</taxon>
        <taxon>Auriscalpiaceae</taxon>
        <taxon>Auriscalpium</taxon>
    </lineage>
</organism>
<dbReference type="Proteomes" id="UP000814033">
    <property type="component" value="Unassembled WGS sequence"/>
</dbReference>
<accession>A0ACB8RJN0</accession>